<dbReference type="RefSeq" id="WP_167384480.1">
    <property type="nucleotide sequence ID" value="NZ_FNSO01000003.1"/>
</dbReference>
<keyword evidence="6" id="KW-0131">Cell cycle</keyword>
<comment type="similarity">
    <text evidence="2">Belongs to the SsgA family.</text>
</comment>
<name>A0A1H4JRK7_9PSEU</name>
<dbReference type="Pfam" id="PF04686">
    <property type="entry name" value="SsgA"/>
    <property type="match status" value="1"/>
</dbReference>
<keyword evidence="4" id="KW-0749">Sporulation</keyword>
<evidence type="ECO:0000256" key="3">
    <source>
        <dbReference type="ARBA" id="ARBA00022618"/>
    </source>
</evidence>
<reference evidence="8" key="1">
    <citation type="submission" date="2016-10" db="EMBL/GenBank/DDBJ databases">
        <authorList>
            <person name="Varghese N."/>
            <person name="Submissions S."/>
        </authorList>
    </citation>
    <scope>NUCLEOTIDE SEQUENCE [LARGE SCALE GENOMIC DNA]</scope>
    <source>
        <strain evidence="8">DSM 44544</strain>
    </source>
</reference>
<comment type="subcellular location">
    <subcellularLocation>
        <location evidence="1">Cell septum</location>
    </subcellularLocation>
</comment>
<evidence type="ECO:0000256" key="6">
    <source>
        <dbReference type="ARBA" id="ARBA00023306"/>
    </source>
</evidence>
<evidence type="ECO:0000256" key="1">
    <source>
        <dbReference type="ARBA" id="ARBA00004431"/>
    </source>
</evidence>
<evidence type="ECO:0000313" key="8">
    <source>
        <dbReference type="Proteomes" id="UP000199622"/>
    </source>
</evidence>
<dbReference type="InterPro" id="IPR038658">
    <property type="entry name" value="SsgB_sf"/>
</dbReference>
<organism evidence="7 8">
    <name type="scientific">Amycolatopsis tolypomycina</name>
    <dbReference type="NCBI Taxonomy" id="208445"/>
    <lineage>
        <taxon>Bacteria</taxon>
        <taxon>Bacillati</taxon>
        <taxon>Actinomycetota</taxon>
        <taxon>Actinomycetes</taxon>
        <taxon>Pseudonocardiales</taxon>
        <taxon>Pseudonocardiaceae</taxon>
        <taxon>Amycolatopsis</taxon>
    </lineage>
</organism>
<keyword evidence="3 7" id="KW-0132">Cell division</keyword>
<accession>A0A1H4JRK7</accession>
<dbReference type="Gene3D" id="2.30.31.20">
    <property type="entry name" value="Sporulation-specific cell division protein SsgB"/>
    <property type="match status" value="1"/>
</dbReference>
<protein>
    <submittedName>
        <fullName evidence="7">Streptomyces sporulation and cell division protein, SsgA</fullName>
    </submittedName>
</protein>
<evidence type="ECO:0000256" key="5">
    <source>
        <dbReference type="ARBA" id="ARBA00023210"/>
    </source>
</evidence>
<evidence type="ECO:0000313" key="7">
    <source>
        <dbReference type="EMBL" id="SEB48919.1"/>
    </source>
</evidence>
<sequence>MTQLLFPATVIVDDRGEVEGVWEYTTTDPWAVTLHLGPVSWLFARDLLRDGLAAPAGTGDVQVTPDVGGDRDRVLVWLCLTNPAVKLSAARGTVTSLLDAAYALVPAGCEAGAVDWPAEWARLADGPATAA</sequence>
<proteinExistence type="inferred from homology"/>
<gene>
    <name evidence="7" type="ORF">SAMN04489727_2140</name>
</gene>
<keyword evidence="8" id="KW-1185">Reference proteome</keyword>
<keyword evidence="5" id="KW-0717">Septation</keyword>
<dbReference type="GO" id="GO:0000917">
    <property type="term" value="P:division septum assembly"/>
    <property type="evidence" value="ECO:0007669"/>
    <property type="project" value="UniProtKB-KW"/>
</dbReference>
<dbReference type="EMBL" id="FNSO01000003">
    <property type="protein sequence ID" value="SEB48919.1"/>
    <property type="molecule type" value="Genomic_DNA"/>
</dbReference>
<dbReference type="Proteomes" id="UP000199622">
    <property type="component" value="Unassembled WGS sequence"/>
</dbReference>
<dbReference type="GO" id="GO:0030435">
    <property type="term" value="P:sporulation resulting in formation of a cellular spore"/>
    <property type="evidence" value="ECO:0007669"/>
    <property type="project" value="UniProtKB-KW"/>
</dbReference>
<evidence type="ECO:0000256" key="4">
    <source>
        <dbReference type="ARBA" id="ARBA00022969"/>
    </source>
</evidence>
<dbReference type="InterPro" id="IPR006776">
    <property type="entry name" value="SsgB"/>
</dbReference>
<evidence type="ECO:0000256" key="2">
    <source>
        <dbReference type="ARBA" id="ARBA00009323"/>
    </source>
</evidence>
<dbReference type="STRING" id="208445.SAMN04489727_2140"/>
<dbReference type="GO" id="GO:0030428">
    <property type="term" value="C:cell septum"/>
    <property type="evidence" value="ECO:0007669"/>
    <property type="project" value="UniProtKB-SubCell"/>
</dbReference>
<dbReference type="AlphaFoldDB" id="A0A1H4JRK7"/>